<name>K2JGN6_9RHOB</name>
<dbReference type="AlphaFoldDB" id="K2JGN6"/>
<dbReference type="GO" id="GO:0016740">
    <property type="term" value="F:transferase activity"/>
    <property type="evidence" value="ECO:0007669"/>
    <property type="project" value="UniProtKB-KW"/>
</dbReference>
<dbReference type="SUPFAM" id="SSF53756">
    <property type="entry name" value="UDP-Glycosyltransferase/glycogen phosphorylase"/>
    <property type="match status" value="1"/>
</dbReference>
<organism evidence="1 2">
    <name type="scientific">Celeribacter baekdonensis B30</name>
    <dbReference type="NCBI Taxonomy" id="1208323"/>
    <lineage>
        <taxon>Bacteria</taxon>
        <taxon>Pseudomonadati</taxon>
        <taxon>Pseudomonadota</taxon>
        <taxon>Alphaproteobacteria</taxon>
        <taxon>Rhodobacterales</taxon>
        <taxon>Roseobacteraceae</taxon>
        <taxon>Celeribacter</taxon>
    </lineage>
</organism>
<gene>
    <name evidence="1" type="ORF">B30_01365</name>
</gene>
<dbReference type="Proteomes" id="UP000006762">
    <property type="component" value="Unassembled WGS sequence"/>
</dbReference>
<proteinExistence type="predicted"/>
<accession>K2JGN6</accession>
<protein>
    <submittedName>
        <fullName evidence="1">Glycosyltransferase</fullName>
    </submittedName>
</protein>
<dbReference type="STRING" id="1208323.B30_01365"/>
<keyword evidence="1" id="KW-0808">Transferase</keyword>
<sequence>MKENDFDIVLLNEAVTAKAKPIVDKHNLPSIYISHNVDADIRPQIAAASKKRVLRWVQMLDAAKYRKMELGLLKQIQGLTTISREDQDRYKELGCAVPSKVLKPGYAHSGLEKPHAHDRRNKIAVLVGSFEWNAKISNLEMILAAYEKYTAGISLLPFRLRIAGKAPPKVVKRLSARYPEVEFMCPFEHLSDVVKDARVALVLEEMGGGFKLKTLDYIFSDLAIVAFAHAMQGTELTPGLEYQDAPTMEKAIEIVHQLIGDVERLEDMTYAARQKAETEYDWNTRAIILLHLAEAAIKHYND</sequence>
<evidence type="ECO:0000313" key="1">
    <source>
        <dbReference type="EMBL" id="EKE74333.1"/>
    </source>
</evidence>
<dbReference type="EMBL" id="AMRK01000001">
    <property type="protein sequence ID" value="EKE74333.1"/>
    <property type="molecule type" value="Genomic_DNA"/>
</dbReference>
<evidence type="ECO:0000313" key="2">
    <source>
        <dbReference type="Proteomes" id="UP000006762"/>
    </source>
</evidence>
<comment type="caution">
    <text evidence="1">The sequence shown here is derived from an EMBL/GenBank/DDBJ whole genome shotgun (WGS) entry which is preliminary data.</text>
</comment>
<reference evidence="1 2" key="1">
    <citation type="submission" date="2012-09" db="EMBL/GenBank/DDBJ databases">
        <title>Celeribacter baekdonensis B30 Genome Sequencing.</title>
        <authorList>
            <person name="Wang W."/>
        </authorList>
    </citation>
    <scope>NUCLEOTIDE SEQUENCE [LARGE SCALE GENOMIC DNA]</scope>
    <source>
        <strain evidence="1 2">B30</strain>
    </source>
</reference>
<dbReference type="Gene3D" id="3.40.50.2000">
    <property type="entry name" value="Glycogen Phosphorylase B"/>
    <property type="match status" value="1"/>
</dbReference>
<dbReference type="PATRIC" id="fig|1208323.3.peg.284"/>
<dbReference type="eggNOG" id="COG0438">
    <property type="taxonomic scope" value="Bacteria"/>
</dbReference>
<keyword evidence="2" id="KW-1185">Reference proteome</keyword>